<evidence type="ECO:0000313" key="1">
    <source>
        <dbReference type="EMBL" id="GIY02183.1"/>
    </source>
</evidence>
<proteinExistence type="predicted"/>
<gene>
    <name evidence="1" type="ORF">CDAR_476221</name>
</gene>
<sequence>MGRRFSIITSQIGDWSCRYASSGHEVRFLLIRIQGIILLAAADKHYVGQLSRMSRNSEEVEGVDILDEANIVVLSRACQKKLYTELAEHEAERVDVLKKQVL</sequence>
<reference evidence="1 2" key="1">
    <citation type="submission" date="2021-06" db="EMBL/GenBank/DDBJ databases">
        <title>Caerostris darwini draft genome.</title>
        <authorList>
            <person name="Kono N."/>
            <person name="Arakawa K."/>
        </authorList>
    </citation>
    <scope>NUCLEOTIDE SEQUENCE [LARGE SCALE GENOMIC DNA]</scope>
</reference>
<name>A0AAV4PX65_9ARAC</name>
<dbReference type="EMBL" id="BPLQ01003651">
    <property type="protein sequence ID" value="GIY02183.1"/>
    <property type="molecule type" value="Genomic_DNA"/>
</dbReference>
<organism evidence="1 2">
    <name type="scientific">Caerostris darwini</name>
    <dbReference type="NCBI Taxonomy" id="1538125"/>
    <lineage>
        <taxon>Eukaryota</taxon>
        <taxon>Metazoa</taxon>
        <taxon>Ecdysozoa</taxon>
        <taxon>Arthropoda</taxon>
        <taxon>Chelicerata</taxon>
        <taxon>Arachnida</taxon>
        <taxon>Araneae</taxon>
        <taxon>Araneomorphae</taxon>
        <taxon>Entelegynae</taxon>
        <taxon>Araneoidea</taxon>
        <taxon>Araneidae</taxon>
        <taxon>Caerostris</taxon>
    </lineage>
</organism>
<dbReference type="Proteomes" id="UP001054837">
    <property type="component" value="Unassembled WGS sequence"/>
</dbReference>
<accession>A0AAV4PX65</accession>
<protein>
    <submittedName>
        <fullName evidence="1">Uncharacterized protein</fullName>
    </submittedName>
</protein>
<evidence type="ECO:0000313" key="2">
    <source>
        <dbReference type="Proteomes" id="UP001054837"/>
    </source>
</evidence>
<dbReference type="AlphaFoldDB" id="A0AAV4PX65"/>
<keyword evidence="2" id="KW-1185">Reference proteome</keyword>
<comment type="caution">
    <text evidence="1">The sequence shown here is derived from an EMBL/GenBank/DDBJ whole genome shotgun (WGS) entry which is preliminary data.</text>
</comment>